<gene>
    <name evidence="1" type="ORF">SAMN05216456_1299</name>
</gene>
<keyword evidence="2" id="KW-1185">Reference proteome</keyword>
<dbReference type="AlphaFoldDB" id="A0A1I7N9J0"/>
<dbReference type="Proteomes" id="UP000199074">
    <property type="component" value="Unassembled WGS sequence"/>
</dbReference>
<proteinExistence type="predicted"/>
<evidence type="ECO:0000313" key="2">
    <source>
        <dbReference type="Proteomes" id="UP000199074"/>
    </source>
</evidence>
<dbReference type="RefSeq" id="WP_244542789.1">
    <property type="nucleotide sequence ID" value="NZ_FPCK01000001.1"/>
</dbReference>
<evidence type="ECO:0000313" key="1">
    <source>
        <dbReference type="EMBL" id="SFV31308.1"/>
    </source>
</evidence>
<accession>A0A1I7N9J0</accession>
<sequence length="73" mass="7551">MGLLSVSVKVGEAVQIGEVAIVKVDDRNGRSVKLKIATMDPSLRVTRIPTGIIPPAFLPTGLAPDKTSAALVA</sequence>
<name>A0A1I7N9J0_9HYPH</name>
<organism evidence="1 2">
    <name type="scientific">Devosia crocina</name>
    <dbReference type="NCBI Taxonomy" id="429728"/>
    <lineage>
        <taxon>Bacteria</taxon>
        <taxon>Pseudomonadati</taxon>
        <taxon>Pseudomonadota</taxon>
        <taxon>Alphaproteobacteria</taxon>
        <taxon>Hyphomicrobiales</taxon>
        <taxon>Devosiaceae</taxon>
        <taxon>Devosia</taxon>
    </lineage>
</organism>
<dbReference type="STRING" id="429728.SAMN05216456_1299"/>
<dbReference type="EMBL" id="FPCK01000001">
    <property type="protein sequence ID" value="SFV31308.1"/>
    <property type="molecule type" value="Genomic_DNA"/>
</dbReference>
<reference evidence="1 2" key="1">
    <citation type="submission" date="2016-10" db="EMBL/GenBank/DDBJ databases">
        <authorList>
            <person name="de Groot N.N."/>
        </authorList>
    </citation>
    <scope>NUCLEOTIDE SEQUENCE [LARGE SCALE GENOMIC DNA]</scope>
    <source>
        <strain evidence="1 2">IPL20</strain>
    </source>
</reference>
<protein>
    <submittedName>
        <fullName evidence="1">Uncharacterized protein</fullName>
    </submittedName>
</protein>